<accession>Q4D2Z2</accession>
<gene>
    <name evidence="1" type="ORF">Tc00.1047053507757.10</name>
</gene>
<dbReference type="EMBL" id="AAHK01001129">
    <property type="protein sequence ID" value="EAN86887.1"/>
    <property type="molecule type" value="Genomic_DNA"/>
</dbReference>
<dbReference type="GeneID" id="3539224"/>
<keyword evidence="2" id="KW-1185">Reference proteome</keyword>
<comment type="caution">
    <text evidence="1">The sequence shown here is derived from an EMBL/GenBank/DDBJ whole genome shotgun (WGS) entry which is preliminary data.</text>
</comment>
<evidence type="ECO:0000313" key="2">
    <source>
        <dbReference type="Proteomes" id="UP000002296"/>
    </source>
</evidence>
<dbReference type="Proteomes" id="UP000002296">
    <property type="component" value="Unassembled WGS sequence"/>
</dbReference>
<protein>
    <submittedName>
        <fullName evidence="1">Uncharacterized protein</fullName>
    </submittedName>
</protein>
<sequence>MAAGGELAATAAAVRGQFATCARGGRTTWRRMGFWRLSFSPRWMRASSPADVLSMGRRSCDRPVFWPQSQSAPCRRQKGAKSTQCHLSTKRFFLPCSGRGVPGGYCEQLRFCCWLWWRGGRRGRLN</sequence>
<dbReference type="RefSeq" id="XP_808738.1">
    <property type="nucleotide sequence ID" value="XM_803645.1"/>
</dbReference>
<reference evidence="1 2" key="1">
    <citation type="journal article" date="2005" name="Science">
        <title>The genome sequence of Trypanosoma cruzi, etiologic agent of Chagas disease.</title>
        <authorList>
            <person name="El-Sayed N.M."/>
            <person name="Myler P.J."/>
            <person name="Bartholomeu D.C."/>
            <person name="Nilsson D."/>
            <person name="Aggarwal G."/>
            <person name="Tran A.N."/>
            <person name="Ghedin E."/>
            <person name="Worthey E.A."/>
            <person name="Delcher A.L."/>
            <person name="Blandin G."/>
            <person name="Westenberger S.J."/>
            <person name="Caler E."/>
            <person name="Cerqueira G.C."/>
            <person name="Branche C."/>
            <person name="Haas B."/>
            <person name="Anupama A."/>
            <person name="Arner E."/>
            <person name="Aslund L."/>
            <person name="Attipoe P."/>
            <person name="Bontempi E."/>
            <person name="Bringaud F."/>
            <person name="Burton P."/>
            <person name="Cadag E."/>
            <person name="Campbell D.A."/>
            <person name="Carrington M."/>
            <person name="Crabtree J."/>
            <person name="Darban H."/>
            <person name="da Silveira J.F."/>
            <person name="de Jong P."/>
            <person name="Edwards K."/>
            <person name="Englund P.T."/>
            <person name="Fazelina G."/>
            <person name="Feldblyum T."/>
            <person name="Ferella M."/>
            <person name="Frasch A.C."/>
            <person name="Gull K."/>
            <person name="Horn D."/>
            <person name="Hou L."/>
            <person name="Huang Y."/>
            <person name="Kindlund E."/>
            <person name="Klingbeil M."/>
            <person name="Kluge S."/>
            <person name="Koo H."/>
            <person name="Lacerda D."/>
            <person name="Levin M.J."/>
            <person name="Lorenzi H."/>
            <person name="Louie T."/>
            <person name="Machado C.R."/>
            <person name="McCulloch R."/>
            <person name="McKenna A."/>
            <person name="Mizuno Y."/>
            <person name="Mottram J.C."/>
            <person name="Nelson S."/>
            <person name="Ochaya S."/>
            <person name="Osoegawa K."/>
            <person name="Pai G."/>
            <person name="Parsons M."/>
            <person name="Pentony M."/>
            <person name="Pettersson U."/>
            <person name="Pop M."/>
            <person name="Ramirez J.L."/>
            <person name="Rinta J."/>
            <person name="Robertson L."/>
            <person name="Salzberg S.L."/>
            <person name="Sanchez D.O."/>
            <person name="Seyler A."/>
            <person name="Sharma R."/>
            <person name="Shetty J."/>
            <person name="Simpson A.J."/>
            <person name="Sisk E."/>
            <person name="Tammi M.T."/>
            <person name="Tarleton R."/>
            <person name="Teixeira S."/>
            <person name="Van Aken S."/>
            <person name="Vogt C."/>
            <person name="Ward P.N."/>
            <person name="Wickstead B."/>
            <person name="Wortman J."/>
            <person name="White O."/>
            <person name="Fraser C.M."/>
            <person name="Stuart K.D."/>
            <person name="Andersson B."/>
        </authorList>
    </citation>
    <scope>NUCLEOTIDE SEQUENCE [LARGE SCALE GENOMIC DNA]</scope>
    <source>
        <strain evidence="1 2">CL Brener</strain>
    </source>
</reference>
<organism evidence="1 2">
    <name type="scientific">Trypanosoma cruzi (strain CL Brener)</name>
    <dbReference type="NCBI Taxonomy" id="353153"/>
    <lineage>
        <taxon>Eukaryota</taxon>
        <taxon>Discoba</taxon>
        <taxon>Euglenozoa</taxon>
        <taxon>Kinetoplastea</taxon>
        <taxon>Metakinetoplastina</taxon>
        <taxon>Trypanosomatida</taxon>
        <taxon>Trypanosomatidae</taxon>
        <taxon>Trypanosoma</taxon>
        <taxon>Schizotrypanum</taxon>
    </lineage>
</organism>
<dbReference type="PaxDb" id="353153-Q4D2Z2"/>
<dbReference type="InParanoid" id="Q4D2Z2"/>
<proteinExistence type="predicted"/>
<name>Q4D2Z2_TRYCC</name>
<dbReference type="KEGG" id="tcr:507757.10"/>
<evidence type="ECO:0000313" key="1">
    <source>
        <dbReference type="EMBL" id="EAN86887.1"/>
    </source>
</evidence>
<dbReference type="AlphaFoldDB" id="Q4D2Z2"/>